<comment type="pathway">
    <text evidence="1 6">Purine metabolism; IMP biosynthesis via de novo pathway; N(2)-formyl-N(1)-(5-phospho-D-ribosyl)glycinamide from N(1)-(5-phospho-D-ribosyl)glycinamide (10-formyl THF route): step 1/1.</text>
</comment>
<dbReference type="Proteomes" id="UP001304683">
    <property type="component" value="Chromosome"/>
</dbReference>
<gene>
    <name evidence="6 9" type="primary">purN</name>
    <name evidence="9" type="ORF">Q5761_07280</name>
</gene>
<feature type="site" description="Raises pKa of active site His" evidence="6">
    <location>
        <position position="208"/>
    </location>
</feature>
<feature type="active site" description="Proton donor" evidence="6">
    <location>
        <position position="172"/>
    </location>
</feature>
<name>A0ABZ0QL22_9FIRM</name>
<evidence type="ECO:0000256" key="6">
    <source>
        <dbReference type="HAMAP-Rule" id="MF_01930"/>
    </source>
</evidence>
<reference evidence="9 10" key="1">
    <citation type="submission" date="2023-08" db="EMBL/GenBank/DDBJ databases">
        <title>Genome sequence of Thermaerobacter compostii strain Ins1, a spore-forming filamentous bacterium isolated from a deep geothermal reservoir.</title>
        <authorList>
            <person name="Bregnard D."/>
            <person name="Gonzalez D."/>
            <person name="Junier P."/>
        </authorList>
    </citation>
    <scope>NUCLEOTIDE SEQUENCE [LARGE SCALE GENOMIC DNA]</scope>
    <source>
        <strain evidence="9 10">Ins1</strain>
    </source>
</reference>
<dbReference type="CDD" id="cd08645">
    <property type="entry name" value="FMT_core_GART"/>
    <property type="match status" value="1"/>
</dbReference>
<evidence type="ECO:0000256" key="5">
    <source>
        <dbReference type="ARBA" id="ARBA00047664"/>
    </source>
</evidence>
<feature type="region of interest" description="Disordered" evidence="7">
    <location>
        <begin position="67"/>
        <end position="127"/>
    </location>
</feature>
<dbReference type="PANTHER" id="PTHR43369:SF2">
    <property type="entry name" value="PHOSPHORIBOSYLGLYCINAMIDE FORMYLTRANSFERASE"/>
    <property type="match status" value="1"/>
</dbReference>
<feature type="binding site" evidence="6">
    <location>
        <position position="170"/>
    </location>
    <ligand>
        <name>(6R)-10-formyltetrahydrofolate</name>
        <dbReference type="ChEBI" id="CHEBI:195366"/>
    </ligand>
</feature>
<dbReference type="Gene3D" id="3.40.50.170">
    <property type="entry name" value="Formyl transferase, N-terminal domain"/>
    <property type="match status" value="1"/>
</dbReference>
<comment type="catalytic activity">
    <reaction evidence="5 6">
        <text>N(1)-(5-phospho-beta-D-ribosyl)glycinamide + (6R)-10-formyltetrahydrofolate = N(2)-formyl-N(1)-(5-phospho-beta-D-ribosyl)glycinamide + (6S)-5,6,7,8-tetrahydrofolate + H(+)</text>
        <dbReference type="Rhea" id="RHEA:15053"/>
        <dbReference type="ChEBI" id="CHEBI:15378"/>
        <dbReference type="ChEBI" id="CHEBI:57453"/>
        <dbReference type="ChEBI" id="CHEBI:143788"/>
        <dbReference type="ChEBI" id="CHEBI:147286"/>
        <dbReference type="ChEBI" id="CHEBI:195366"/>
        <dbReference type="EC" id="2.1.2.2"/>
    </reaction>
</comment>
<proteinExistence type="inferred from homology"/>
<dbReference type="InterPro" id="IPR004607">
    <property type="entry name" value="GART"/>
</dbReference>
<dbReference type="InterPro" id="IPR002016">
    <property type="entry name" value="Haem_peroxidase"/>
</dbReference>
<feature type="region of interest" description="Disordered" evidence="7">
    <location>
        <begin position="267"/>
        <end position="295"/>
    </location>
</feature>
<evidence type="ECO:0000313" key="10">
    <source>
        <dbReference type="Proteomes" id="UP001304683"/>
    </source>
</evidence>
<evidence type="ECO:0000256" key="1">
    <source>
        <dbReference type="ARBA" id="ARBA00005054"/>
    </source>
</evidence>
<dbReference type="EMBL" id="CP132508">
    <property type="protein sequence ID" value="WPD18191.1"/>
    <property type="molecule type" value="Genomic_DNA"/>
</dbReference>
<feature type="binding site" evidence="6">
    <location>
        <position position="128"/>
    </location>
    <ligand>
        <name>(6R)-10-formyltetrahydrofolate</name>
        <dbReference type="ChEBI" id="CHEBI:195366"/>
    </ligand>
</feature>
<evidence type="ECO:0000256" key="3">
    <source>
        <dbReference type="ARBA" id="ARBA00022755"/>
    </source>
</evidence>
<keyword evidence="10" id="KW-1185">Reference proteome</keyword>
<sequence>MAPADACRIVVLASGAGTNLQALLDAERRGRLGGRIVAVLSDRPGAGALDRARAAGKPAVLIRPDGGMAAADRAGSSGRGAPIQAQAGGRVRPGGPRAPGETGGRTDARGGGTGGRRDGGPSGAVGDRSAWDRAILAELGRWRPDLVVLAGFMRILGPAVVAAYRNRILNVHPSLLPAFPGKDAPQQALAHGVKVTGCTVHFVDEGVDTGPILLQAPVPVLEGDDAATLHRRIQAVEHRLYPAAVRLVATGRVRVEGRRVRLLGPAGRPWREAGAQGPDGRGRPPWKAGDGGRWR</sequence>
<dbReference type="GO" id="GO:0004644">
    <property type="term" value="F:phosphoribosylglycinamide formyltransferase activity"/>
    <property type="evidence" value="ECO:0007669"/>
    <property type="project" value="UniProtKB-EC"/>
</dbReference>
<dbReference type="SUPFAM" id="SSF53328">
    <property type="entry name" value="Formyltransferase"/>
    <property type="match status" value="1"/>
</dbReference>
<evidence type="ECO:0000256" key="7">
    <source>
        <dbReference type="SAM" id="MobiDB-lite"/>
    </source>
</evidence>
<feature type="binding site" evidence="6">
    <location>
        <begin position="17"/>
        <end position="19"/>
    </location>
    <ligand>
        <name>N(1)-(5-phospho-beta-D-ribosyl)glycinamide</name>
        <dbReference type="ChEBI" id="CHEBI:143788"/>
    </ligand>
</feature>
<evidence type="ECO:0000256" key="2">
    <source>
        <dbReference type="ARBA" id="ARBA00022679"/>
    </source>
</evidence>
<dbReference type="InterPro" id="IPR036477">
    <property type="entry name" value="Formyl_transf_N_sf"/>
</dbReference>
<protein>
    <recommendedName>
        <fullName evidence="6">Phosphoribosylglycinamide formyltransferase</fullName>
        <ecNumber evidence="6">2.1.2.2</ecNumber>
    </recommendedName>
    <alternativeName>
        <fullName evidence="6">5'-phosphoribosylglycinamide transformylase</fullName>
    </alternativeName>
    <alternativeName>
        <fullName evidence="6">GAR transformylase</fullName>
        <shortName evidence="6">GART</shortName>
    </alternativeName>
</protein>
<feature type="compositionally biased region" description="Low complexity" evidence="7">
    <location>
        <begin position="67"/>
        <end position="100"/>
    </location>
</feature>
<accession>A0ABZ0QL22</accession>
<feature type="domain" description="Plant heme peroxidase family profile" evidence="8">
    <location>
        <begin position="5"/>
        <end position="204"/>
    </location>
</feature>
<dbReference type="NCBIfam" id="TIGR00639">
    <property type="entry name" value="PurN"/>
    <property type="match status" value="1"/>
</dbReference>
<comment type="function">
    <text evidence="6">Catalyzes the transfer of a formyl group from 10-formyltetrahydrofolate to 5-phospho-ribosyl-glycinamide (GAR), producing 5-phospho-ribosyl-N-formylglycinamide (FGAR) and tetrahydrofolate.</text>
</comment>
<keyword evidence="2 6" id="KW-0808">Transferase</keyword>
<evidence type="ECO:0000256" key="4">
    <source>
        <dbReference type="ARBA" id="ARBA00038440"/>
    </source>
</evidence>
<dbReference type="PANTHER" id="PTHR43369">
    <property type="entry name" value="PHOSPHORIBOSYLGLYCINAMIDE FORMYLTRANSFERASE"/>
    <property type="match status" value="1"/>
</dbReference>
<dbReference type="PROSITE" id="PS00373">
    <property type="entry name" value="GART"/>
    <property type="match status" value="1"/>
</dbReference>
<comment type="similarity">
    <text evidence="4 6">Belongs to the GART family.</text>
</comment>
<dbReference type="PROSITE" id="PS50873">
    <property type="entry name" value="PEROXIDASE_4"/>
    <property type="match status" value="1"/>
</dbReference>
<keyword evidence="3 6" id="KW-0658">Purine biosynthesis</keyword>
<dbReference type="RefSeq" id="WP_318750047.1">
    <property type="nucleotide sequence ID" value="NZ_CP132508.1"/>
</dbReference>
<feature type="binding site" evidence="6">
    <location>
        <begin position="153"/>
        <end position="156"/>
    </location>
    <ligand>
        <name>(6R)-10-formyltetrahydrofolate</name>
        <dbReference type="ChEBI" id="CHEBI:195366"/>
    </ligand>
</feature>
<dbReference type="InterPro" id="IPR002376">
    <property type="entry name" value="Formyl_transf_N"/>
</dbReference>
<dbReference type="HAMAP" id="MF_01930">
    <property type="entry name" value="PurN"/>
    <property type="match status" value="1"/>
</dbReference>
<evidence type="ECO:0000313" key="9">
    <source>
        <dbReference type="EMBL" id="WPD18191.1"/>
    </source>
</evidence>
<evidence type="ECO:0000259" key="8">
    <source>
        <dbReference type="PROSITE" id="PS50873"/>
    </source>
</evidence>
<dbReference type="EC" id="2.1.2.2" evidence="6"/>
<dbReference type="InterPro" id="IPR001555">
    <property type="entry name" value="GART_AS"/>
</dbReference>
<dbReference type="Pfam" id="PF00551">
    <property type="entry name" value="Formyl_trans_N"/>
    <property type="match status" value="1"/>
</dbReference>
<organism evidence="9 10">
    <name type="scientific">Thermaerobacter composti</name>
    <dbReference type="NCBI Taxonomy" id="554949"/>
    <lineage>
        <taxon>Bacteria</taxon>
        <taxon>Bacillati</taxon>
        <taxon>Bacillota</taxon>
        <taxon>Clostridia</taxon>
        <taxon>Eubacteriales</taxon>
        <taxon>Clostridiales Family XVII. Incertae Sedis</taxon>
        <taxon>Thermaerobacter</taxon>
    </lineage>
</organism>